<dbReference type="SUPFAM" id="SSF47090">
    <property type="entry name" value="PGBD-like"/>
    <property type="match status" value="1"/>
</dbReference>
<dbReference type="Proteomes" id="UP001596116">
    <property type="component" value="Unassembled WGS sequence"/>
</dbReference>
<dbReference type="Gene3D" id="1.10.101.10">
    <property type="entry name" value="PGBD-like superfamily/PGBD"/>
    <property type="match status" value="1"/>
</dbReference>
<feature type="chain" id="PRO_5045260312" evidence="1">
    <location>
        <begin position="25"/>
        <end position="530"/>
    </location>
</feature>
<feature type="signal peptide" evidence="1">
    <location>
        <begin position="1"/>
        <end position="24"/>
    </location>
</feature>
<evidence type="ECO:0000313" key="4">
    <source>
        <dbReference type="Proteomes" id="UP001596116"/>
    </source>
</evidence>
<keyword evidence="1" id="KW-0732">Signal</keyword>
<dbReference type="EMBL" id="JBHPON010000001">
    <property type="protein sequence ID" value="MFC6035528.1"/>
    <property type="molecule type" value="Genomic_DNA"/>
</dbReference>
<dbReference type="InterPro" id="IPR036366">
    <property type="entry name" value="PGBDSf"/>
</dbReference>
<evidence type="ECO:0000259" key="2">
    <source>
        <dbReference type="Pfam" id="PF01471"/>
    </source>
</evidence>
<dbReference type="InterPro" id="IPR002477">
    <property type="entry name" value="Peptidoglycan-bd-like"/>
</dbReference>
<feature type="domain" description="Peptidoglycan binding-like" evidence="2">
    <location>
        <begin position="471"/>
        <end position="523"/>
    </location>
</feature>
<name>A0ABW1KXW7_9PROT</name>
<proteinExistence type="predicted"/>
<gene>
    <name evidence="3" type="ORF">ACFMB1_08245</name>
</gene>
<dbReference type="InterPro" id="IPR036365">
    <property type="entry name" value="PGBD-like_sf"/>
</dbReference>
<keyword evidence="4" id="KW-1185">Reference proteome</keyword>
<accession>A0ABW1KXW7</accession>
<evidence type="ECO:0000256" key="1">
    <source>
        <dbReference type="SAM" id="SignalP"/>
    </source>
</evidence>
<reference evidence="3 4" key="1">
    <citation type="submission" date="2024-09" db="EMBL/GenBank/DDBJ databases">
        <authorList>
            <person name="Zhang Z.-H."/>
        </authorList>
    </citation>
    <scope>NUCLEOTIDE SEQUENCE [LARGE SCALE GENOMIC DNA]</scope>
    <source>
        <strain evidence="3 4">HHTR114</strain>
    </source>
</reference>
<dbReference type="Pfam" id="PF01471">
    <property type="entry name" value="PG_binding_1"/>
    <property type="match status" value="1"/>
</dbReference>
<organism evidence="3 4">
    <name type="scientific">Hyphococcus aureus</name>
    <dbReference type="NCBI Taxonomy" id="2666033"/>
    <lineage>
        <taxon>Bacteria</taxon>
        <taxon>Pseudomonadati</taxon>
        <taxon>Pseudomonadota</taxon>
        <taxon>Alphaproteobacteria</taxon>
        <taxon>Parvularculales</taxon>
        <taxon>Parvularculaceae</taxon>
        <taxon>Hyphococcus</taxon>
    </lineage>
</organism>
<protein>
    <submittedName>
        <fullName evidence="3">Peptidoglycan-binding domain-containing protein</fullName>
    </submittedName>
</protein>
<evidence type="ECO:0000313" key="3">
    <source>
        <dbReference type="EMBL" id="MFC6035528.1"/>
    </source>
</evidence>
<comment type="caution">
    <text evidence="3">The sequence shown here is derived from an EMBL/GenBank/DDBJ whole genome shotgun (WGS) entry which is preliminary data.</text>
</comment>
<sequence>MKIKDITAMLTGAALLGLTSGAFAEDWNDKVVEDALAKSGEADKPFSGDSVAARLYQEMLVESERTQRSGVRIMEQTKLFKHLGQLPQGASPKVYLAAVDLQTPDGKTYTEMVPLSPEEVERLKMEAAGTAPDEVAAALDGMSKGMVLLGESLRASIADSKYSGSLSKKSSFAWFGTGYGGGFDQKCAAYLDAVDQARVNEKARGQGDKFNDRITQQSVGIVPEVNEETGVATYKIDPSAMMLSPSCVLAVAAAGMREPGDSYKDVRNRAIEQFNKDVKVLGRETIEGYQTDRISIDGLSFKQTADDGSEVMIERLDVWLDPKFHKRRKMRMEGVIKQDGEIREIFIERENRDYRRVGSSVMYEPYMEIVKVGGVMDEKQKKELAKAQKQLEELDKKLASMPASQRAMMENMVGPQIEQLRNMTESGAVTMEIVTSKIEINPDLGDDGAFYAFFGGGAGKLPTGENNTAVIQAIQLNLAKLGYAPGSATGQMTDATRTAISTYQADRGLAVIGEPSPELAQALQADVNAQ</sequence>
<dbReference type="RefSeq" id="WP_379879123.1">
    <property type="nucleotide sequence ID" value="NZ_JBHPON010000001.1"/>
</dbReference>